<dbReference type="AlphaFoldDB" id="A0A4Y2UK72"/>
<organism evidence="2 3">
    <name type="scientific">Araneus ventricosus</name>
    <name type="common">Orbweaver spider</name>
    <name type="synonym">Epeira ventricosa</name>
    <dbReference type="NCBI Taxonomy" id="182803"/>
    <lineage>
        <taxon>Eukaryota</taxon>
        <taxon>Metazoa</taxon>
        <taxon>Ecdysozoa</taxon>
        <taxon>Arthropoda</taxon>
        <taxon>Chelicerata</taxon>
        <taxon>Arachnida</taxon>
        <taxon>Araneae</taxon>
        <taxon>Araneomorphae</taxon>
        <taxon>Entelegynae</taxon>
        <taxon>Araneoidea</taxon>
        <taxon>Araneidae</taxon>
        <taxon>Araneus</taxon>
    </lineage>
</organism>
<feature type="compositionally biased region" description="Polar residues" evidence="1">
    <location>
        <begin position="143"/>
        <end position="154"/>
    </location>
</feature>
<comment type="caution">
    <text evidence="2">The sequence shown here is derived from an EMBL/GenBank/DDBJ whole genome shotgun (WGS) entry which is preliminary data.</text>
</comment>
<proteinExistence type="predicted"/>
<evidence type="ECO:0000256" key="1">
    <source>
        <dbReference type="SAM" id="MobiDB-lite"/>
    </source>
</evidence>
<protein>
    <submittedName>
        <fullName evidence="2">Uncharacterized protein</fullName>
    </submittedName>
</protein>
<keyword evidence="3" id="KW-1185">Reference proteome</keyword>
<sequence>PTFTTDLRWNRVSNTETFGREAETLPTSNYDSLISARQILLCETSIAKTSRLVGCSRSAIVSIHAKWINDGDTSSLRQSVGRPRVIKKKTSETVSLSKEKSAPDSGLVESPIQCRSRRKSLGTHNSADTVRYGTAQQTFNSCASVDQASSSTTPRVGPGTSRTMDPGPWMSGRELPGRMNPDFSFITWMIVSGYAV</sequence>
<evidence type="ECO:0000313" key="3">
    <source>
        <dbReference type="Proteomes" id="UP000499080"/>
    </source>
</evidence>
<accession>A0A4Y2UK72</accession>
<name>A0A4Y2UK72_ARAVE</name>
<reference evidence="2 3" key="1">
    <citation type="journal article" date="2019" name="Sci. Rep.">
        <title>Orb-weaving spider Araneus ventricosus genome elucidates the spidroin gene catalogue.</title>
        <authorList>
            <person name="Kono N."/>
            <person name="Nakamura H."/>
            <person name="Ohtoshi R."/>
            <person name="Moran D.A.P."/>
            <person name="Shinohara A."/>
            <person name="Yoshida Y."/>
            <person name="Fujiwara M."/>
            <person name="Mori M."/>
            <person name="Tomita M."/>
            <person name="Arakawa K."/>
        </authorList>
    </citation>
    <scope>NUCLEOTIDE SEQUENCE [LARGE SCALE GENOMIC DNA]</scope>
</reference>
<feature type="region of interest" description="Disordered" evidence="1">
    <location>
        <begin position="74"/>
        <end position="126"/>
    </location>
</feature>
<dbReference type="Proteomes" id="UP000499080">
    <property type="component" value="Unassembled WGS sequence"/>
</dbReference>
<feature type="non-terminal residue" evidence="2">
    <location>
        <position position="1"/>
    </location>
</feature>
<dbReference type="EMBL" id="BGPR01037756">
    <property type="protein sequence ID" value="GBO13439.1"/>
    <property type="molecule type" value="Genomic_DNA"/>
</dbReference>
<gene>
    <name evidence="2" type="ORF">AVEN_61834_1</name>
</gene>
<feature type="region of interest" description="Disordered" evidence="1">
    <location>
        <begin position="143"/>
        <end position="168"/>
    </location>
</feature>
<evidence type="ECO:0000313" key="2">
    <source>
        <dbReference type="EMBL" id="GBO13439.1"/>
    </source>
</evidence>